<dbReference type="SUPFAM" id="SSF75217">
    <property type="entry name" value="alpha/beta knot"/>
    <property type="match status" value="1"/>
</dbReference>
<evidence type="ECO:0000256" key="12">
    <source>
        <dbReference type="PIRNR" id="PIRNR015601"/>
    </source>
</evidence>
<dbReference type="GO" id="GO:0032259">
    <property type="term" value="P:methylation"/>
    <property type="evidence" value="ECO:0007669"/>
    <property type="project" value="UniProtKB-KW"/>
</dbReference>
<keyword evidence="15" id="KW-1185">Reference proteome</keyword>
<dbReference type="PANTHER" id="PTHR30027:SF3">
    <property type="entry name" value="16S RRNA (URACIL(1498)-N(3))-METHYLTRANSFERASE"/>
    <property type="match status" value="1"/>
</dbReference>
<comment type="function">
    <text evidence="10 12">Specifically methylates the N3 position of the uracil ring of uridine 1498 (m3U1498) in 16S rRNA. Acts on the fully assembled 30S ribosomal subunit.</text>
</comment>
<dbReference type="Gene3D" id="3.40.1280.10">
    <property type="match status" value="1"/>
</dbReference>
<evidence type="ECO:0000313" key="14">
    <source>
        <dbReference type="EMBL" id="MBR0665897.1"/>
    </source>
</evidence>
<dbReference type="PIRSF" id="PIRSF015601">
    <property type="entry name" value="MTase_slr0722"/>
    <property type="match status" value="1"/>
</dbReference>
<evidence type="ECO:0000256" key="1">
    <source>
        <dbReference type="ARBA" id="ARBA00004496"/>
    </source>
</evidence>
<keyword evidence="8 12" id="KW-0808">Transferase</keyword>
<dbReference type="RefSeq" id="WP_211853566.1">
    <property type="nucleotide sequence ID" value="NZ_JAAGBB010000018.1"/>
</dbReference>
<protein>
    <recommendedName>
        <fullName evidence="4 12">Ribosomal RNA small subunit methyltransferase E</fullName>
        <ecNumber evidence="3 12">2.1.1.193</ecNumber>
    </recommendedName>
</protein>
<dbReference type="InterPro" id="IPR029026">
    <property type="entry name" value="tRNA_m1G_MTases_N"/>
</dbReference>
<evidence type="ECO:0000256" key="3">
    <source>
        <dbReference type="ARBA" id="ARBA00012328"/>
    </source>
</evidence>
<gene>
    <name evidence="14" type="ORF">GXW71_16180</name>
</gene>
<dbReference type="SUPFAM" id="SSF88697">
    <property type="entry name" value="PUA domain-like"/>
    <property type="match status" value="1"/>
</dbReference>
<evidence type="ECO:0000256" key="11">
    <source>
        <dbReference type="ARBA" id="ARBA00047944"/>
    </source>
</evidence>
<feature type="domain" description="Ribosomal RNA small subunit methyltransferase E methyltransferase" evidence="13">
    <location>
        <begin position="78"/>
        <end position="232"/>
    </location>
</feature>
<dbReference type="NCBIfam" id="NF008696">
    <property type="entry name" value="PRK11713.3-5"/>
    <property type="match status" value="1"/>
</dbReference>
<name>A0ABS5F018_9PROT</name>
<dbReference type="InterPro" id="IPR046886">
    <property type="entry name" value="RsmE_MTase_dom"/>
</dbReference>
<evidence type="ECO:0000256" key="5">
    <source>
        <dbReference type="ARBA" id="ARBA00022490"/>
    </source>
</evidence>
<dbReference type="Gene3D" id="2.40.240.20">
    <property type="entry name" value="Hypothetical PUA domain-like, domain 1"/>
    <property type="match status" value="1"/>
</dbReference>
<evidence type="ECO:0000256" key="7">
    <source>
        <dbReference type="ARBA" id="ARBA00022603"/>
    </source>
</evidence>
<evidence type="ECO:0000313" key="15">
    <source>
        <dbReference type="Proteomes" id="UP001196870"/>
    </source>
</evidence>
<comment type="subcellular location">
    <subcellularLocation>
        <location evidence="1 12">Cytoplasm</location>
    </subcellularLocation>
</comment>
<dbReference type="EMBL" id="JAAGBB010000018">
    <property type="protein sequence ID" value="MBR0665897.1"/>
    <property type="molecule type" value="Genomic_DNA"/>
</dbReference>
<evidence type="ECO:0000256" key="4">
    <source>
        <dbReference type="ARBA" id="ARBA00013673"/>
    </source>
</evidence>
<comment type="caution">
    <text evidence="14">The sequence shown here is derived from an EMBL/GenBank/DDBJ whole genome shotgun (WGS) entry which is preliminary data.</text>
</comment>
<comment type="similarity">
    <text evidence="2 12">Belongs to the RNA methyltransferase RsmE family.</text>
</comment>
<evidence type="ECO:0000256" key="6">
    <source>
        <dbReference type="ARBA" id="ARBA00022552"/>
    </source>
</evidence>
<evidence type="ECO:0000256" key="8">
    <source>
        <dbReference type="ARBA" id="ARBA00022679"/>
    </source>
</evidence>
<dbReference type="Proteomes" id="UP001196870">
    <property type="component" value="Unassembled WGS sequence"/>
</dbReference>
<dbReference type="CDD" id="cd18084">
    <property type="entry name" value="RsmE-like"/>
    <property type="match status" value="1"/>
</dbReference>
<keyword evidence="6 12" id="KW-0698">rRNA processing</keyword>
<keyword evidence="9 12" id="KW-0949">S-adenosyl-L-methionine</keyword>
<dbReference type="InterPro" id="IPR015947">
    <property type="entry name" value="PUA-like_sf"/>
</dbReference>
<organism evidence="14 15">
    <name type="scientific">Plastoroseomonas hellenica</name>
    <dbReference type="NCBI Taxonomy" id="2687306"/>
    <lineage>
        <taxon>Bacteria</taxon>
        <taxon>Pseudomonadati</taxon>
        <taxon>Pseudomonadota</taxon>
        <taxon>Alphaproteobacteria</taxon>
        <taxon>Acetobacterales</taxon>
        <taxon>Acetobacteraceae</taxon>
        <taxon>Plastoroseomonas</taxon>
    </lineage>
</organism>
<proteinExistence type="inferred from homology"/>
<keyword evidence="5 12" id="KW-0963">Cytoplasm</keyword>
<dbReference type="InterPro" id="IPR029028">
    <property type="entry name" value="Alpha/beta_knot_MTases"/>
</dbReference>
<evidence type="ECO:0000256" key="10">
    <source>
        <dbReference type="ARBA" id="ARBA00025699"/>
    </source>
</evidence>
<dbReference type="Pfam" id="PF04452">
    <property type="entry name" value="Methyltrans_RNA"/>
    <property type="match status" value="1"/>
</dbReference>
<dbReference type="EC" id="2.1.1.193" evidence="3 12"/>
<accession>A0ABS5F018</accession>
<dbReference type="InterPro" id="IPR006700">
    <property type="entry name" value="RsmE"/>
</dbReference>
<keyword evidence="7 12" id="KW-0489">Methyltransferase</keyword>
<dbReference type="GO" id="GO:0008168">
    <property type="term" value="F:methyltransferase activity"/>
    <property type="evidence" value="ECO:0007669"/>
    <property type="project" value="UniProtKB-KW"/>
</dbReference>
<dbReference type="NCBIfam" id="TIGR00046">
    <property type="entry name" value="RsmE family RNA methyltransferase"/>
    <property type="match status" value="1"/>
</dbReference>
<evidence type="ECO:0000256" key="9">
    <source>
        <dbReference type="ARBA" id="ARBA00022691"/>
    </source>
</evidence>
<dbReference type="PANTHER" id="PTHR30027">
    <property type="entry name" value="RIBOSOMAL RNA SMALL SUBUNIT METHYLTRANSFERASE E"/>
    <property type="match status" value="1"/>
</dbReference>
<evidence type="ECO:0000256" key="2">
    <source>
        <dbReference type="ARBA" id="ARBA00005528"/>
    </source>
</evidence>
<sequence>MSIPRIACDAPLAEGAEIEASPAQAHYLGAVMRRAAGDPLHLFNARDGEFAATIAAIRKDRARFAVGARLRAPAAVPDIRLLMAAVKRDAMEWTVEKATELGVASIQPVFTRRSVTDRVNTDRLALIAREAAEQCERLDVPRVHPAAPLHAVLDAWDGAPLLVAAERMDCPPLIARASGLRPPLGWLVGPEGGFERAELDDLARRLFVAEVALGPRILRAETAAVAGLALLQAAAGDWA</sequence>
<comment type="catalytic activity">
    <reaction evidence="11 12">
        <text>uridine(1498) in 16S rRNA + S-adenosyl-L-methionine = N(3)-methyluridine(1498) in 16S rRNA + S-adenosyl-L-homocysteine + H(+)</text>
        <dbReference type="Rhea" id="RHEA:42920"/>
        <dbReference type="Rhea" id="RHEA-COMP:10283"/>
        <dbReference type="Rhea" id="RHEA-COMP:10284"/>
        <dbReference type="ChEBI" id="CHEBI:15378"/>
        <dbReference type="ChEBI" id="CHEBI:57856"/>
        <dbReference type="ChEBI" id="CHEBI:59789"/>
        <dbReference type="ChEBI" id="CHEBI:65315"/>
        <dbReference type="ChEBI" id="CHEBI:74502"/>
        <dbReference type="EC" id="2.1.1.193"/>
    </reaction>
</comment>
<evidence type="ECO:0000259" key="13">
    <source>
        <dbReference type="Pfam" id="PF04452"/>
    </source>
</evidence>
<reference evidence="15" key="1">
    <citation type="journal article" date="2021" name="Syst. Appl. Microbiol.">
        <title>Roseomonas hellenica sp. nov., isolated from roots of wild-growing Alkanna tinctoria.</title>
        <authorList>
            <person name="Rat A."/>
            <person name="Naranjo H.D."/>
            <person name="Lebbe L."/>
            <person name="Cnockaert M."/>
            <person name="Krigas N."/>
            <person name="Grigoriadou K."/>
            <person name="Maloupa E."/>
            <person name="Willems A."/>
        </authorList>
    </citation>
    <scope>NUCLEOTIDE SEQUENCE [LARGE SCALE GENOMIC DNA]</scope>
    <source>
        <strain evidence="15">LMG 31523</strain>
    </source>
</reference>